<name>A0A0P9P2A5_9PSED</name>
<comment type="caution">
    <text evidence="2">The sequence shown here is derived from an EMBL/GenBank/DDBJ whole genome shotgun (WGS) entry which is preliminary data.</text>
</comment>
<evidence type="ECO:0000313" key="3">
    <source>
        <dbReference type="EMBL" id="RMQ19853.1"/>
    </source>
</evidence>
<evidence type="ECO:0000256" key="1">
    <source>
        <dbReference type="SAM" id="Coils"/>
    </source>
</evidence>
<organism evidence="2 4">
    <name type="scientific">Pseudomonas syringae pv. delphinii</name>
    <dbReference type="NCBI Taxonomy" id="192088"/>
    <lineage>
        <taxon>Bacteria</taxon>
        <taxon>Pseudomonadati</taxon>
        <taxon>Pseudomonadota</taxon>
        <taxon>Gammaproteobacteria</taxon>
        <taxon>Pseudomonadales</taxon>
        <taxon>Pseudomonadaceae</taxon>
        <taxon>Pseudomonas</taxon>
    </lineage>
</organism>
<sequence>MIVAADKTVMLMIEHKHIFLDLIDIMDEGSAGEEVSTRLYESKVMKLLDSLGDSKSDRQKIEAAFDVRNLVRASLILHHDTKRGVIAFAPFLIELFRHFDRSRLRQLSSADLEALCDSLNDSLEKLRDLTVIEQGNDTFEDELKLLRERIRYAQGKIKENVDSLQGQTLRLAEIVEVMSLENLDEVKQARGALQAITRIYGRHVLPTLQFLNEREPLKKGLPALTALLRISEMFRDAKLPKLGQQVLYAVASIRSYRYDVEVISKSLQRYVHQNERQRREYDQVESVFNDLLVACRELHDGKLRGNLIPKDHEVLERFSIFKGMKRQRADSKIEWHNVDHWLHLQEHLRSSLDSLKNTRVTTTSVEPVGEDVLKARRASDVRRKLIGRLIDEWPVQVGPDAHASLHAHLAQQISDYEIADLVEGVSWLKHREDIVLTPRFQLGVIEDDRQKLTYYKLRIEEQGSETTA</sequence>
<dbReference type="Proteomes" id="UP000269044">
    <property type="component" value="Unassembled WGS sequence"/>
</dbReference>
<dbReference type="Proteomes" id="UP000267908">
    <property type="component" value="Unassembled WGS sequence"/>
</dbReference>
<dbReference type="AlphaFoldDB" id="A0A0P9P2A5"/>
<feature type="coiled-coil region" evidence="1">
    <location>
        <begin position="109"/>
        <end position="156"/>
    </location>
</feature>
<keyword evidence="1" id="KW-0175">Coiled coil</keyword>
<dbReference type="EMBL" id="RBQG01000244">
    <property type="protein sequence ID" value="RMP10259.1"/>
    <property type="molecule type" value="Genomic_DNA"/>
</dbReference>
<accession>A0A0P9P2A5</accession>
<dbReference type="RefSeq" id="WP_057438203.1">
    <property type="nucleotide sequence ID" value="NZ_LJQH01000390.1"/>
</dbReference>
<reference evidence="4 5" key="1">
    <citation type="submission" date="2018-08" db="EMBL/GenBank/DDBJ databases">
        <title>Recombination of ecologically and evolutionarily significant loci maintains genetic cohesion in the Pseudomonas syringae species complex.</title>
        <authorList>
            <person name="Dillon M."/>
            <person name="Thakur S."/>
            <person name="Almeida R.N.D."/>
            <person name="Weir B.S."/>
            <person name="Guttman D.S."/>
        </authorList>
    </citation>
    <scope>NUCLEOTIDE SEQUENCE [LARGE SCALE GENOMIC DNA]</scope>
    <source>
        <strain evidence="3 5">ICMP 13052</strain>
        <strain evidence="2 4">ICMP 4330</strain>
    </source>
</reference>
<evidence type="ECO:0000313" key="4">
    <source>
        <dbReference type="Proteomes" id="UP000267908"/>
    </source>
</evidence>
<proteinExistence type="predicted"/>
<dbReference type="EMBL" id="RBRA01000261">
    <property type="protein sequence ID" value="RMQ19853.1"/>
    <property type="molecule type" value="Genomic_DNA"/>
</dbReference>
<evidence type="ECO:0000313" key="2">
    <source>
        <dbReference type="EMBL" id="RMP10259.1"/>
    </source>
</evidence>
<evidence type="ECO:0000313" key="5">
    <source>
        <dbReference type="Proteomes" id="UP000269044"/>
    </source>
</evidence>
<protein>
    <submittedName>
        <fullName evidence="2">Uncharacterized protein</fullName>
    </submittedName>
</protein>
<gene>
    <name evidence="3" type="ORF">ALQ08_01416</name>
    <name evidence="2" type="ORF">ALQ28_04984</name>
</gene>